<gene>
    <name evidence="1" type="ORF">QP433_08035</name>
</gene>
<reference evidence="1" key="1">
    <citation type="submission" date="2023-05" db="EMBL/GenBank/DDBJ databases">
        <title>Cataloging the Phylogenetic Diversity of Human Bladder Bacteria.</title>
        <authorList>
            <person name="Du J."/>
        </authorList>
    </citation>
    <scope>NUCLEOTIDE SEQUENCE</scope>
    <source>
        <strain evidence="1">UMB1231</strain>
    </source>
</reference>
<evidence type="ECO:0008006" key="3">
    <source>
        <dbReference type="Google" id="ProtNLM"/>
    </source>
</evidence>
<dbReference type="NCBIfam" id="TIGR01725">
    <property type="entry name" value="phge_HK97_gp10"/>
    <property type="match status" value="1"/>
</dbReference>
<dbReference type="AlphaFoldDB" id="A0AAJ1Q733"/>
<dbReference type="RefSeq" id="WP_285066347.1">
    <property type="nucleotide sequence ID" value="NZ_JASOOE010000018.1"/>
</dbReference>
<dbReference type="InterPro" id="IPR010064">
    <property type="entry name" value="HK97-gp10_tail"/>
</dbReference>
<name>A0AAJ1Q733_9LACT</name>
<evidence type="ECO:0000313" key="2">
    <source>
        <dbReference type="Proteomes" id="UP001229251"/>
    </source>
</evidence>
<dbReference type="EMBL" id="JASOOE010000018">
    <property type="protein sequence ID" value="MDK7187929.1"/>
    <property type="molecule type" value="Genomic_DNA"/>
</dbReference>
<sequence>MSKYKVEWIGKDELGAVLEKALSESEDQVHKVVYNTAEKGKGKAIEFSPKPGGSRYGDNPYSEGPLHDNIVTHYPGRLQAEIEAKMGYAGFVNFGTRKMRAQPFMTDTFEEFIKPEFKERIYEVAKGLFK</sequence>
<accession>A0AAJ1Q733</accession>
<organism evidence="1 2">
    <name type="scientific">Facklamia hominis</name>
    <dbReference type="NCBI Taxonomy" id="178214"/>
    <lineage>
        <taxon>Bacteria</taxon>
        <taxon>Bacillati</taxon>
        <taxon>Bacillota</taxon>
        <taxon>Bacilli</taxon>
        <taxon>Lactobacillales</taxon>
        <taxon>Aerococcaceae</taxon>
        <taxon>Facklamia</taxon>
    </lineage>
</organism>
<dbReference type="Proteomes" id="UP001229251">
    <property type="component" value="Unassembled WGS sequence"/>
</dbReference>
<evidence type="ECO:0000313" key="1">
    <source>
        <dbReference type="EMBL" id="MDK7187929.1"/>
    </source>
</evidence>
<comment type="caution">
    <text evidence="1">The sequence shown here is derived from an EMBL/GenBank/DDBJ whole genome shotgun (WGS) entry which is preliminary data.</text>
</comment>
<protein>
    <recommendedName>
        <fullName evidence="3">HK97 gp10 family phage protein</fullName>
    </recommendedName>
</protein>
<proteinExistence type="predicted"/>